<evidence type="ECO:0000313" key="1">
    <source>
        <dbReference type="EMBL" id="KZS43991.1"/>
    </source>
</evidence>
<name>A0A163ESR1_9BACL</name>
<reference evidence="1" key="1">
    <citation type="journal article" date="2016" name="Genome Announc.">
        <title>Draft genomes of two strains of Paenibacillus glucanolyticus with capability to degrade lignocellulose.</title>
        <authorList>
            <person name="Mathews S.L."/>
            <person name="Pawlak J."/>
            <person name="Grunden A.M."/>
        </authorList>
    </citation>
    <scope>NUCLEOTIDE SEQUENCE [LARGE SCALE GENOMIC DNA]</scope>
    <source>
        <strain evidence="1">SLM1</strain>
    </source>
</reference>
<keyword evidence="2" id="KW-1185">Reference proteome</keyword>
<proteinExistence type="predicted"/>
<gene>
    <name evidence="1" type="ORF">AWU65_28360</name>
</gene>
<organism evidence="1 2">
    <name type="scientific">Paenibacillus glucanolyticus</name>
    <dbReference type="NCBI Taxonomy" id="59843"/>
    <lineage>
        <taxon>Bacteria</taxon>
        <taxon>Bacillati</taxon>
        <taxon>Bacillota</taxon>
        <taxon>Bacilli</taxon>
        <taxon>Bacillales</taxon>
        <taxon>Paenibacillaceae</taxon>
        <taxon>Paenibacillus</taxon>
    </lineage>
</organism>
<dbReference type="STRING" id="59843.A3958_00635"/>
<dbReference type="KEGG" id="pglu:A3958_00635"/>
<dbReference type="AlphaFoldDB" id="A0A163ESR1"/>
<dbReference type="EMBL" id="LWMH01000002">
    <property type="protein sequence ID" value="KZS43991.1"/>
    <property type="molecule type" value="Genomic_DNA"/>
</dbReference>
<sequence>MLQNGELHLDPKGICRIYYSEGFGTGNLYGTIQETFIGRPMYKHMCAFRLYLMITRESRVI</sequence>
<comment type="caution">
    <text evidence="1">The sequence shown here is derived from an EMBL/GenBank/DDBJ whole genome shotgun (WGS) entry which is preliminary data.</text>
</comment>
<evidence type="ECO:0000313" key="2">
    <source>
        <dbReference type="Proteomes" id="UP000076796"/>
    </source>
</evidence>
<protein>
    <submittedName>
        <fullName evidence="1">Uncharacterized protein</fullName>
    </submittedName>
</protein>
<accession>A0A163ESR1</accession>
<dbReference type="Proteomes" id="UP000076796">
    <property type="component" value="Unassembled WGS sequence"/>
</dbReference>